<feature type="transmembrane region" description="Helical" evidence="6">
    <location>
        <begin position="175"/>
        <end position="197"/>
    </location>
</feature>
<sequence length="370" mass="40490">MAPTATHAPGYAKENNANMALLPCVILTPLMVLTVAIRVWARHTMTGLGLEDWMLLLGFLFAIITNTIFLLILQYGYGYHTDVLSDDNLILVLRTWWVAQMTYKISLQATKVSLLLFYMRIFHHIAWFKKISLSLIAFLIIYLIATTVTSIVQCTPVALAWDASVDGHCIDLPKFFIFNGVVALLTDLLVLVLPLPLVWGLQLPFSQKLALIPVFGIGIAIVVVSALRLKYLITAPALDKTYDLEITLWTIIEYNLALVCASLPSVRVLLARMFPRFLRGSSAARYRSDEAHSAAAIGGGGLHGSSWGKGGSGAAGWSRVHSPAVVAMKSGKGGRLGRTAEDSSSEDIILEPHHGGIQKTVQYDVQYGAR</sequence>
<evidence type="ECO:0000313" key="9">
    <source>
        <dbReference type="Proteomes" id="UP001172155"/>
    </source>
</evidence>
<evidence type="ECO:0000256" key="6">
    <source>
        <dbReference type="SAM" id="Phobius"/>
    </source>
</evidence>
<comment type="caution">
    <text evidence="8">The sequence shown here is derived from an EMBL/GenBank/DDBJ whole genome shotgun (WGS) entry which is preliminary data.</text>
</comment>
<evidence type="ECO:0000313" key="8">
    <source>
        <dbReference type="EMBL" id="KAK0747043.1"/>
    </source>
</evidence>
<organism evidence="8 9">
    <name type="scientific">Schizothecium vesticola</name>
    <dbReference type="NCBI Taxonomy" id="314040"/>
    <lineage>
        <taxon>Eukaryota</taxon>
        <taxon>Fungi</taxon>
        <taxon>Dikarya</taxon>
        <taxon>Ascomycota</taxon>
        <taxon>Pezizomycotina</taxon>
        <taxon>Sordariomycetes</taxon>
        <taxon>Sordariomycetidae</taxon>
        <taxon>Sordariales</taxon>
        <taxon>Schizotheciaceae</taxon>
        <taxon>Schizothecium</taxon>
    </lineage>
</organism>
<accession>A0AA40K5U0</accession>
<reference evidence="8" key="1">
    <citation type="submission" date="2023-06" db="EMBL/GenBank/DDBJ databases">
        <title>Genome-scale phylogeny and comparative genomics of the fungal order Sordariales.</title>
        <authorList>
            <consortium name="Lawrence Berkeley National Laboratory"/>
            <person name="Hensen N."/>
            <person name="Bonometti L."/>
            <person name="Westerberg I."/>
            <person name="Brannstrom I.O."/>
            <person name="Guillou S."/>
            <person name="Cros-Aarteil S."/>
            <person name="Calhoun S."/>
            <person name="Haridas S."/>
            <person name="Kuo A."/>
            <person name="Mondo S."/>
            <person name="Pangilinan J."/>
            <person name="Riley R."/>
            <person name="LaButti K."/>
            <person name="Andreopoulos B."/>
            <person name="Lipzen A."/>
            <person name="Chen C."/>
            <person name="Yanf M."/>
            <person name="Daum C."/>
            <person name="Ng V."/>
            <person name="Clum A."/>
            <person name="Steindorff A."/>
            <person name="Ohm R."/>
            <person name="Martin F."/>
            <person name="Silar P."/>
            <person name="Natvig D."/>
            <person name="Lalanne C."/>
            <person name="Gautier V."/>
            <person name="Ament-velasquez S.L."/>
            <person name="Kruys A."/>
            <person name="Hutchinson M.I."/>
            <person name="Powell A.J."/>
            <person name="Barry K."/>
            <person name="Miller A.N."/>
            <person name="Grigoriev I.V."/>
            <person name="Debuchy R."/>
            <person name="Gladieux P."/>
            <person name="Thoren M.H."/>
            <person name="Johannesson H."/>
        </authorList>
    </citation>
    <scope>NUCLEOTIDE SEQUENCE</scope>
    <source>
        <strain evidence="8">SMH3187-1</strain>
    </source>
</reference>
<evidence type="ECO:0000256" key="3">
    <source>
        <dbReference type="ARBA" id="ARBA00022989"/>
    </source>
</evidence>
<name>A0AA40K5U0_9PEZI</name>
<feature type="transmembrane region" description="Helical" evidence="6">
    <location>
        <begin position="20"/>
        <end position="41"/>
    </location>
</feature>
<evidence type="ECO:0000256" key="4">
    <source>
        <dbReference type="ARBA" id="ARBA00023136"/>
    </source>
</evidence>
<gene>
    <name evidence="8" type="ORF">B0T18DRAFT_326855</name>
</gene>
<dbReference type="EMBL" id="JAUKUD010000004">
    <property type="protein sequence ID" value="KAK0747043.1"/>
    <property type="molecule type" value="Genomic_DNA"/>
</dbReference>
<feature type="transmembrane region" description="Helical" evidence="6">
    <location>
        <begin position="209"/>
        <end position="227"/>
    </location>
</feature>
<evidence type="ECO:0000256" key="1">
    <source>
        <dbReference type="ARBA" id="ARBA00004141"/>
    </source>
</evidence>
<feature type="domain" description="Rhodopsin" evidence="7">
    <location>
        <begin position="37"/>
        <end position="272"/>
    </location>
</feature>
<evidence type="ECO:0000256" key="2">
    <source>
        <dbReference type="ARBA" id="ARBA00022692"/>
    </source>
</evidence>
<dbReference type="InterPro" id="IPR052337">
    <property type="entry name" value="SAT4-like"/>
</dbReference>
<proteinExistence type="inferred from homology"/>
<feature type="transmembrane region" description="Helical" evidence="6">
    <location>
        <begin position="97"/>
        <end position="119"/>
    </location>
</feature>
<dbReference type="InterPro" id="IPR049326">
    <property type="entry name" value="Rhodopsin_dom_fungi"/>
</dbReference>
<evidence type="ECO:0000259" key="7">
    <source>
        <dbReference type="Pfam" id="PF20684"/>
    </source>
</evidence>
<keyword evidence="9" id="KW-1185">Reference proteome</keyword>
<keyword evidence="3 6" id="KW-1133">Transmembrane helix</keyword>
<dbReference type="Proteomes" id="UP001172155">
    <property type="component" value="Unassembled WGS sequence"/>
</dbReference>
<dbReference type="GO" id="GO:0016020">
    <property type="term" value="C:membrane"/>
    <property type="evidence" value="ECO:0007669"/>
    <property type="project" value="UniProtKB-SubCell"/>
</dbReference>
<protein>
    <recommendedName>
        <fullName evidence="7">Rhodopsin domain-containing protein</fullName>
    </recommendedName>
</protein>
<evidence type="ECO:0000256" key="5">
    <source>
        <dbReference type="ARBA" id="ARBA00038359"/>
    </source>
</evidence>
<dbReference type="PANTHER" id="PTHR33048:SF55">
    <property type="entry name" value="INTEGRAL MEMBRANE PROTEIN"/>
    <property type="match status" value="1"/>
</dbReference>
<comment type="subcellular location">
    <subcellularLocation>
        <location evidence="1">Membrane</location>
        <topology evidence="1">Multi-pass membrane protein</topology>
    </subcellularLocation>
</comment>
<dbReference type="Pfam" id="PF20684">
    <property type="entry name" value="Fung_rhodopsin"/>
    <property type="match status" value="1"/>
</dbReference>
<feature type="transmembrane region" description="Helical" evidence="6">
    <location>
        <begin position="131"/>
        <end position="152"/>
    </location>
</feature>
<keyword evidence="4 6" id="KW-0472">Membrane</keyword>
<comment type="similarity">
    <text evidence="5">Belongs to the SAT4 family.</text>
</comment>
<feature type="transmembrane region" description="Helical" evidence="6">
    <location>
        <begin position="247"/>
        <end position="270"/>
    </location>
</feature>
<feature type="transmembrane region" description="Helical" evidence="6">
    <location>
        <begin position="53"/>
        <end position="77"/>
    </location>
</feature>
<keyword evidence="2 6" id="KW-0812">Transmembrane</keyword>
<dbReference type="AlphaFoldDB" id="A0AA40K5U0"/>
<dbReference type="PANTHER" id="PTHR33048">
    <property type="entry name" value="PTH11-LIKE INTEGRAL MEMBRANE PROTEIN (AFU_ORTHOLOGUE AFUA_5G11245)"/>
    <property type="match status" value="1"/>
</dbReference>